<dbReference type="Proteomes" id="UP000009170">
    <property type="component" value="Unassembled WGS sequence"/>
</dbReference>
<reference evidence="4 5" key="2">
    <citation type="journal article" date="2014" name="BMC Genomics">
        <title>An improved genome of the model marine alga Ostreococcus tauri unfolds by assessing Illumina de novo assemblies.</title>
        <authorList>
            <person name="Blanc-Mathieu R."/>
            <person name="Verhelst B."/>
            <person name="Derelle E."/>
            <person name="Rombauts S."/>
            <person name="Bouget F.Y."/>
            <person name="Carre I."/>
            <person name="Chateau A."/>
            <person name="Eyre-Walker A."/>
            <person name="Grimsley N."/>
            <person name="Moreau H."/>
            <person name="Piegu B."/>
            <person name="Rivals E."/>
            <person name="Schackwitz W."/>
            <person name="Van de Peer Y."/>
            <person name="Piganeau G."/>
        </authorList>
    </citation>
    <scope>NUCLEOTIDE SEQUENCE [LARGE SCALE GENOMIC DNA]</scope>
    <source>
        <strain evidence="5">OTTH 0595 / CCAP 157/2 / RCC745</strain>
    </source>
</reference>
<dbReference type="EMBL" id="CAID01000008">
    <property type="protein sequence ID" value="CEG01627.1"/>
    <property type="molecule type" value="Genomic_DNA"/>
</dbReference>
<evidence type="ECO:0000313" key="4">
    <source>
        <dbReference type="EMBL" id="CEG01627.1"/>
    </source>
</evidence>
<evidence type="ECO:0000256" key="2">
    <source>
        <dbReference type="SAM" id="MobiDB-lite"/>
    </source>
</evidence>
<name>A0A090MF45_OSTTA</name>
<feature type="compositionally biased region" description="Low complexity" evidence="2">
    <location>
        <begin position="30"/>
        <end position="39"/>
    </location>
</feature>
<reference evidence="5" key="1">
    <citation type="journal article" date="2006" name="Proc. Natl. Acad. Sci. U.S.A.">
        <title>Genome analysis of the smallest free-living eukaryote Ostreococcus tauri unveils many unique features.</title>
        <authorList>
            <person name="Derelle E."/>
            <person name="Ferraz C."/>
            <person name="Rombauts S."/>
            <person name="Rouze P."/>
            <person name="Worden A.Z."/>
            <person name="Robbens S."/>
            <person name="Partensky F."/>
            <person name="Degroeve S."/>
            <person name="Echeynie S."/>
            <person name="Cooke R."/>
            <person name="Saeys Y."/>
            <person name="Wuyts J."/>
            <person name="Jabbari K."/>
            <person name="Bowler C."/>
            <person name="Panaud O."/>
            <person name="Piegu B."/>
            <person name="Ball S.G."/>
            <person name="Ral J.-P."/>
            <person name="Bouget F.-Y."/>
            <person name="Piganeau G."/>
            <person name="De Baets B."/>
            <person name="Picard A."/>
            <person name="Delseny M."/>
            <person name="Demaille J."/>
            <person name="Van de Peer Y."/>
            <person name="Moreau H."/>
        </authorList>
    </citation>
    <scope>NUCLEOTIDE SEQUENCE [LARGE SCALE GENOMIC DNA]</scope>
    <source>
        <strain evidence="5">OTTH 0595 / CCAP 157/2 / RCC745</strain>
    </source>
</reference>
<evidence type="ECO:0000256" key="1">
    <source>
        <dbReference type="SAM" id="Coils"/>
    </source>
</evidence>
<evidence type="ECO:0000313" key="5">
    <source>
        <dbReference type="Proteomes" id="UP000009170"/>
    </source>
</evidence>
<keyword evidence="1" id="KW-0175">Coiled coil</keyword>
<feature type="compositionally biased region" description="Polar residues" evidence="2">
    <location>
        <begin position="1"/>
        <end position="12"/>
    </location>
</feature>
<feature type="region of interest" description="Disordered" evidence="2">
    <location>
        <begin position="94"/>
        <end position="138"/>
    </location>
</feature>
<dbReference type="AlphaFoldDB" id="A0A090MF45"/>
<dbReference type="SMART" id="SM00257">
    <property type="entry name" value="LysM"/>
    <property type="match status" value="1"/>
</dbReference>
<proteinExistence type="predicted"/>
<dbReference type="GeneID" id="9837335"/>
<comment type="caution">
    <text evidence="4">The sequence shown here is derived from an EMBL/GenBank/DDBJ whole genome shotgun (WGS) entry which is preliminary data.</text>
</comment>
<dbReference type="CDD" id="cd00118">
    <property type="entry name" value="LysM"/>
    <property type="match status" value="1"/>
</dbReference>
<sequence length="662" mass="74403">MNSTAVNANRQTRAMPESSGASDRGRGRSRSPSPGPADRAFVKVKVARDETLREFAKRTNTRAEVILLLNPHANASALTAGMVLDVPAKGNIRHASKTAEHARTSVDRWERRSQAPREKESSGKTSTGRARDQSENSVWHSFSGQLYEKSYPTLDRTSKELTAEVKRKVKEFGDVVSGDRVVPLAGDLVGKSRERLSAWRLKMMSVIVSTTEDAAENIQGRSRKATDTEKNASAGKKKISVEKEHKAKAVAAAREKEQKEKAAAREKEQKEKAAAREKEQKAKAAAAREKAREKERQDKVTATAAREKEKNDKVTAAAAATAAAVAAARKQEKKDKAAAKSNKSNGVLADETHKELAWTLFFTAALGVLGHGLKLIGEKYHIGEGEGEGVKEWHPKMILEWMRTRLVFTKCRGASVCLTVRDKDADPDAPMKPMSKVGLTRNYFYSTNFAEQAKPVEKALVKRVEKTKAQVQSFVEGMKIRRIDELTRVYFALDEQLARGEFESAEERAKALEKLKECKERLAEAQGLLTIWVDQSVNETYEKNLKRKVLAAWVELLSERYNRLRVMSKVYVRWQHIELSQAFNQWYENAHEAKVARYRKEGMQLQEKLKLERQRMENKRVTREESKMKWAIDSADMNEVKRSAFEERLAAAAADSKMSGDA</sequence>
<dbReference type="InterPro" id="IPR018392">
    <property type="entry name" value="LysM"/>
</dbReference>
<accession>A0A090MF45</accession>
<organism evidence="4 5">
    <name type="scientific">Ostreococcus tauri</name>
    <name type="common">Marine green alga</name>
    <dbReference type="NCBI Taxonomy" id="70448"/>
    <lineage>
        <taxon>Eukaryota</taxon>
        <taxon>Viridiplantae</taxon>
        <taxon>Chlorophyta</taxon>
        <taxon>Mamiellophyceae</taxon>
        <taxon>Mamiellales</taxon>
        <taxon>Bathycoccaceae</taxon>
        <taxon>Ostreococcus</taxon>
    </lineage>
</organism>
<dbReference type="KEGG" id="ota:OT_ostta08g04140"/>
<feature type="compositionally biased region" description="Basic and acidic residues" evidence="2">
    <location>
        <begin position="239"/>
        <end position="313"/>
    </location>
</feature>
<evidence type="ECO:0000259" key="3">
    <source>
        <dbReference type="SMART" id="SM00257"/>
    </source>
</evidence>
<gene>
    <name evidence="4" type="ORF">OT_ostta08g04140</name>
</gene>
<dbReference type="OrthoDB" id="10529475at2759"/>
<dbReference type="RefSeq" id="XP_022841070.1">
    <property type="nucleotide sequence ID" value="XM_022983679.1"/>
</dbReference>
<feature type="domain" description="LysM" evidence="3">
    <location>
        <begin position="43"/>
        <end position="87"/>
    </location>
</feature>
<feature type="compositionally biased region" description="Basic and acidic residues" evidence="2">
    <location>
        <begin position="97"/>
        <end position="122"/>
    </location>
</feature>
<protein>
    <submittedName>
        <fullName evidence="4">Peptidoglycan-binding lysin domain</fullName>
    </submittedName>
</protein>
<feature type="region of interest" description="Disordered" evidence="2">
    <location>
        <begin position="1"/>
        <end position="40"/>
    </location>
</feature>
<keyword evidence="5" id="KW-1185">Reference proteome</keyword>
<feature type="region of interest" description="Disordered" evidence="2">
    <location>
        <begin position="214"/>
        <end position="314"/>
    </location>
</feature>
<dbReference type="InParanoid" id="A0A090MF45"/>
<feature type="coiled-coil region" evidence="1">
    <location>
        <begin position="495"/>
        <end position="528"/>
    </location>
</feature>